<reference evidence="3" key="1">
    <citation type="submission" date="2017-02" db="UniProtKB">
        <authorList>
            <consortium name="WormBaseParasite"/>
        </authorList>
    </citation>
    <scope>IDENTIFICATION</scope>
</reference>
<feature type="compositionally biased region" description="Low complexity" evidence="1">
    <location>
        <begin position="87"/>
        <end position="107"/>
    </location>
</feature>
<feature type="compositionally biased region" description="Basic and acidic residues" evidence="1">
    <location>
        <begin position="118"/>
        <end position="128"/>
    </location>
</feature>
<evidence type="ECO:0000256" key="1">
    <source>
        <dbReference type="SAM" id="MobiDB-lite"/>
    </source>
</evidence>
<protein>
    <submittedName>
        <fullName evidence="3">LigA</fullName>
    </submittedName>
</protein>
<feature type="region of interest" description="Disordered" evidence="1">
    <location>
        <begin position="46"/>
        <end position="159"/>
    </location>
</feature>
<dbReference type="WBParaSite" id="PTRK_0001671200.1">
    <property type="protein sequence ID" value="PTRK_0001671200.1"/>
    <property type="gene ID" value="PTRK_0001671200"/>
</dbReference>
<dbReference type="Proteomes" id="UP000038045">
    <property type="component" value="Unplaced"/>
</dbReference>
<feature type="compositionally biased region" description="Low complexity" evidence="1">
    <location>
        <begin position="269"/>
        <end position="278"/>
    </location>
</feature>
<organism evidence="2 3">
    <name type="scientific">Parastrongyloides trichosuri</name>
    <name type="common">Possum-specific nematode worm</name>
    <dbReference type="NCBI Taxonomy" id="131310"/>
    <lineage>
        <taxon>Eukaryota</taxon>
        <taxon>Metazoa</taxon>
        <taxon>Ecdysozoa</taxon>
        <taxon>Nematoda</taxon>
        <taxon>Chromadorea</taxon>
        <taxon>Rhabditida</taxon>
        <taxon>Tylenchina</taxon>
        <taxon>Panagrolaimomorpha</taxon>
        <taxon>Strongyloidoidea</taxon>
        <taxon>Strongyloididae</taxon>
        <taxon>Parastrongyloides</taxon>
    </lineage>
</organism>
<feature type="compositionally biased region" description="Low complexity" evidence="1">
    <location>
        <begin position="220"/>
        <end position="229"/>
    </location>
</feature>
<feature type="region of interest" description="Disordered" evidence="1">
    <location>
        <begin position="220"/>
        <end position="248"/>
    </location>
</feature>
<feature type="region of interest" description="Disordered" evidence="1">
    <location>
        <begin position="264"/>
        <end position="287"/>
    </location>
</feature>
<dbReference type="AlphaFoldDB" id="A0A0N5A4T1"/>
<feature type="region of interest" description="Disordered" evidence="1">
    <location>
        <begin position="300"/>
        <end position="329"/>
    </location>
</feature>
<feature type="region of interest" description="Disordered" evidence="1">
    <location>
        <begin position="1"/>
        <end position="21"/>
    </location>
</feature>
<name>A0A0N5A4T1_PARTI</name>
<keyword evidence="2" id="KW-1185">Reference proteome</keyword>
<evidence type="ECO:0000313" key="2">
    <source>
        <dbReference type="Proteomes" id="UP000038045"/>
    </source>
</evidence>
<accession>A0A0N5A4T1</accession>
<feature type="compositionally biased region" description="Basic residues" evidence="1">
    <location>
        <begin position="129"/>
        <end position="142"/>
    </location>
</feature>
<evidence type="ECO:0000313" key="3">
    <source>
        <dbReference type="WBParaSite" id="PTRK_0001671200.1"/>
    </source>
</evidence>
<proteinExistence type="predicted"/>
<feature type="compositionally biased region" description="Basic and acidic residues" evidence="1">
    <location>
        <begin position="59"/>
        <end position="71"/>
    </location>
</feature>
<sequence>MAGRATPQPGRPDRGGPSVSAGLFRRDRLGVLAVTEAVVFQAEVAPLFPASAGRPFPRRAAEDPGGPDRRAAGSGGQGLRRHRPPDGEAASPAGGAGLAGQAHQSAQPHPRQLAVPGDHTDRRRDRGGRGRGRALRPLHRLSGRLSDAGLSGAVPDRRPTLPLLPDHRICGRLAARVPHRDGQPHLRLRRLPGRLPVEQVRAGSVGDAAAGPRCAEVAAAGRPAGAGRPRLPRPVHQEPGQADRPRPVHSQCALCSGELGRGDVDRGGRAAAGRSGPRGARGGGVARAAGRMRGLAALRPSKKGLPPWRNPSSVRLRLTPSPARGEGRSAHRLAHAAPPAGHRGHVQQLEAEHQHRIAGDHRRATHLAVAQLGRQEENPLVAGLHQLQGLGPAGHHALGREDRRGAALERAVEHRAVGQRAFIVDPDQVVAIGADAARRAGGHDLVLQAGRQGGADFLGMTGIAGLDHDVELGSLGGHVQRQPVVHHVDDVAAPPADHGGHGRQHAGAVVAQDAIDDQPLLADHFTVQHHCQHAGVDIAAGQLDADLHALETLRVGQDGGQAAGPGALGHRLLQRRQEGHALFEVGLFADEDLVDQAVGQGEGDFSHGLDGDALGDGLPAALGRFAATARGEGRIAGGLDAEDLDARLDRLGGDGAARDQAAAADGDDQGVQVRRVLQKLQAADPLPRDDALVVEGRDEDIAVLGLKPLGLLGRAGEVEAVDDDVGAVGAGAVHLHEGGALGHDDGHRHAQAAAVIGQGLGVVAGRGGDDAALLLIRRQLQQPVQGAALLEAAGEVQVVVLDPDLRPSQLRQTAGVADGRAVDLTGDAFLRLADVVDGDGHEVPDFVYGRPLSSGLRPPFGTGRDGEQP</sequence>